<dbReference type="GO" id="GO:1990481">
    <property type="term" value="P:mRNA pseudouridine synthesis"/>
    <property type="evidence" value="ECO:0007669"/>
    <property type="project" value="TreeGrafter"/>
</dbReference>
<comment type="similarity">
    <text evidence="2 5">Belongs to the pseudouridine synthase TruB family. Type 1 subfamily.</text>
</comment>
<gene>
    <name evidence="5 8" type="primary">truB</name>
    <name evidence="8" type="ORF">DQG23_00600</name>
</gene>
<dbReference type="AlphaFoldDB" id="A0A329MW33"/>
<evidence type="ECO:0000259" key="6">
    <source>
        <dbReference type="Pfam" id="PF01509"/>
    </source>
</evidence>
<dbReference type="Gene3D" id="3.30.2350.10">
    <property type="entry name" value="Pseudouridine synthase"/>
    <property type="match status" value="1"/>
</dbReference>
<comment type="caution">
    <text evidence="8">The sequence shown here is derived from an EMBL/GenBank/DDBJ whole genome shotgun (WGS) entry which is preliminary data.</text>
</comment>
<feature type="active site" description="Nucleophile" evidence="5">
    <location>
        <position position="40"/>
    </location>
</feature>
<sequence length="305" mass="33532">MSFEGVLPVWKPVDFTSHDVVAKVRGILGVKRIGHTGTLDPKVTGVLPLCIGRATRVVEYIQDLPKQYEATLTVGYATDTEDATGQVIAEAERVEITAEQAERVIRSFVGVISQVPPMYSAVKVDGKRLYELARLGKEVERKARNVEIYGINLLSMDLDRRHPEIRFRVDCSKGTYIRTLCADIGQALGYPAVMSDLVRTATGSMTKENCLTLEDIGRLVKEGQLQSKLIDTAAAIPHVPALSVTDKEAADALQGKKIRPAAPPAEVPDDRLFRLFAPDGTFLGIFRFEPDAAVLRPEKVFSEAR</sequence>
<evidence type="ECO:0000313" key="9">
    <source>
        <dbReference type="Proteomes" id="UP000250369"/>
    </source>
</evidence>
<dbReference type="InterPro" id="IPR014780">
    <property type="entry name" value="tRNA_psdUridine_synth_TruB"/>
</dbReference>
<dbReference type="EC" id="5.4.99.25" evidence="5"/>
<evidence type="ECO:0000256" key="1">
    <source>
        <dbReference type="ARBA" id="ARBA00000385"/>
    </source>
</evidence>
<dbReference type="GO" id="GO:0160148">
    <property type="term" value="F:tRNA pseudouridine(55) synthase activity"/>
    <property type="evidence" value="ECO:0007669"/>
    <property type="project" value="UniProtKB-EC"/>
</dbReference>
<dbReference type="Pfam" id="PF01509">
    <property type="entry name" value="TruB_N"/>
    <property type="match status" value="1"/>
</dbReference>
<dbReference type="Proteomes" id="UP000250369">
    <property type="component" value="Unassembled WGS sequence"/>
</dbReference>
<reference evidence="8 9" key="1">
    <citation type="journal article" date="2009" name="Int. J. Syst. Evol. Microbiol.">
        <title>Paenibacillus contaminans sp. nov., isolated from a contaminated laboratory plate.</title>
        <authorList>
            <person name="Chou J.H."/>
            <person name="Lee J.H."/>
            <person name="Lin M.C."/>
            <person name="Chang P.S."/>
            <person name="Arun A.B."/>
            <person name="Young C.C."/>
            <person name="Chen W.M."/>
        </authorList>
    </citation>
    <scope>NUCLEOTIDE SEQUENCE [LARGE SCALE GENOMIC DNA]</scope>
    <source>
        <strain evidence="8 9">CKOBP-6</strain>
    </source>
</reference>
<dbReference type="EMBL" id="QMFB01000001">
    <property type="protein sequence ID" value="RAV22753.1"/>
    <property type="molecule type" value="Genomic_DNA"/>
</dbReference>
<organism evidence="8 9">
    <name type="scientific">Paenibacillus contaminans</name>
    <dbReference type="NCBI Taxonomy" id="450362"/>
    <lineage>
        <taxon>Bacteria</taxon>
        <taxon>Bacillati</taxon>
        <taxon>Bacillota</taxon>
        <taxon>Bacilli</taxon>
        <taxon>Bacillales</taxon>
        <taxon>Paenibacillaceae</taxon>
        <taxon>Paenibacillus</taxon>
    </lineage>
</organism>
<evidence type="ECO:0000256" key="4">
    <source>
        <dbReference type="ARBA" id="ARBA00023235"/>
    </source>
</evidence>
<dbReference type="FunFam" id="3.30.2350.10:FF:000011">
    <property type="entry name" value="tRNA pseudouridine synthase B"/>
    <property type="match status" value="1"/>
</dbReference>
<protein>
    <recommendedName>
        <fullName evidence="5">tRNA pseudouridine synthase B</fullName>
        <ecNumber evidence="5">5.4.99.25</ecNumber>
    </recommendedName>
    <alternativeName>
        <fullName evidence="5">tRNA pseudouridine(55) synthase</fullName>
        <shortName evidence="5">Psi55 synthase</shortName>
    </alternativeName>
    <alternativeName>
        <fullName evidence="5">tRNA pseudouridylate synthase</fullName>
    </alternativeName>
    <alternativeName>
        <fullName evidence="5">tRNA-uridine isomerase</fullName>
    </alternativeName>
</protein>
<feature type="domain" description="tRNA pseudouridylate synthase B C-terminal" evidence="7">
    <location>
        <begin position="178"/>
        <end position="221"/>
    </location>
</feature>
<dbReference type="InterPro" id="IPR032819">
    <property type="entry name" value="TruB_C"/>
</dbReference>
<dbReference type="CDD" id="cd02573">
    <property type="entry name" value="PseudoU_synth_EcTruB"/>
    <property type="match status" value="1"/>
</dbReference>
<comment type="function">
    <text evidence="5">Responsible for synthesis of pseudouridine from uracil-55 in the psi GC loop of transfer RNAs.</text>
</comment>
<accession>A0A329MW33</accession>
<dbReference type="RefSeq" id="WP_113028864.1">
    <property type="nucleotide sequence ID" value="NZ_QMFB01000001.1"/>
</dbReference>
<dbReference type="PANTHER" id="PTHR13767:SF2">
    <property type="entry name" value="PSEUDOURIDYLATE SYNTHASE TRUB1"/>
    <property type="match status" value="1"/>
</dbReference>
<dbReference type="InterPro" id="IPR020103">
    <property type="entry name" value="PsdUridine_synth_cat_dom_sf"/>
</dbReference>
<dbReference type="SUPFAM" id="SSF55120">
    <property type="entry name" value="Pseudouridine synthase"/>
    <property type="match status" value="1"/>
</dbReference>
<evidence type="ECO:0000256" key="5">
    <source>
        <dbReference type="HAMAP-Rule" id="MF_01080"/>
    </source>
</evidence>
<dbReference type="GO" id="GO:0031119">
    <property type="term" value="P:tRNA pseudouridine synthesis"/>
    <property type="evidence" value="ECO:0007669"/>
    <property type="project" value="UniProtKB-UniRule"/>
</dbReference>
<name>A0A329MW33_9BACL</name>
<dbReference type="InterPro" id="IPR002501">
    <property type="entry name" value="PsdUridine_synth_N"/>
</dbReference>
<dbReference type="OrthoDB" id="9802309at2"/>
<dbReference type="HAMAP" id="MF_01080">
    <property type="entry name" value="TruB_bact"/>
    <property type="match status" value="1"/>
</dbReference>
<comment type="catalytic activity">
    <reaction evidence="1 5">
        <text>uridine(55) in tRNA = pseudouridine(55) in tRNA</text>
        <dbReference type="Rhea" id="RHEA:42532"/>
        <dbReference type="Rhea" id="RHEA-COMP:10101"/>
        <dbReference type="Rhea" id="RHEA-COMP:10102"/>
        <dbReference type="ChEBI" id="CHEBI:65314"/>
        <dbReference type="ChEBI" id="CHEBI:65315"/>
        <dbReference type="EC" id="5.4.99.25"/>
    </reaction>
</comment>
<evidence type="ECO:0000256" key="3">
    <source>
        <dbReference type="ARBA" id="ARBA00022694"/>
    </source>
</evidence>
<dbReference type="GO" id="GO:0003723">
    <property type="term" value="F:RNA binding"/>
    <property type="evidence" value="ECO:0007669"/>
    <property type="project" value="InterPro"/>
</dbReference>
<dbReference type="Pfam" id="PF16198">
    <property type="entry name" value="TruB_C_2"/>
    <property type="match status" value="1"/>
</dbReference>
<evidence type="ECO:0000256" key="2">
    <source>
        <dbReference type="ARBA" id="ARBA00005642"/>
    </source>
</evidence>
<proteinExistence type="inferred from homology"/>
<evidence type="ECO:0000313" key="8">
    <source>
        <dbReference type="EMBL" id="RAV22753.1"/>
    </source>
</evidence>
<keyword evidence="9" id="KW-1185">Reference proteome</keyword>
<evidence type="ECO:0000259" key="7">
    <source>
        <dbReference type="Pfam" id="PF16198"/>
    </source>
</evidence>
<keyword evidence="3 5" id="KW-0819">tRNA processing</keyword>
<dbReference type="PANTHER" id="PTHR13767">
    <property type="entry name" value="TRNA-PSEUDOURIDINE SYNTHASE"/>
    <property type="match status" value="1"/>
</dbReference>
<dbReference type="NCBIfam" id="TIGR00431">
    <property type="entry name" value="TruB"/>
    <property type="match status" value="1"/>
</dbReference>
<feature type="domain" description="Pseudouridine synthase II N-terminal" evidence="6">
    <location>
        <begin position="25"/>
        <end position="177"/>
    </location>
</feature>
<keyword evidence="4 5" id="KW-0413">Isomerase</keyword>